<protein>
    <submittedName>
        <fullName evidence="3">Putative PLAC8 motif-containing protein</fullName>
    </submittedName>
</protein>
<dbReference type="PANTHER" id="PTHR15907">
    <property type="entry name" value="DUF614 FAMILY PROTEIN-RELATED"/>
    <property type="match status" value="1"/>
</dbReference>
<feature type="region of interest" description="Disordered" evidence="1">
    <location>
        <begin position="166"/>
        <end position="282"/>
    </location>
</feature>
<dbReference type="Gramene" id="PRQ16508">
    <property type="protein sequence ID" value="PRQ16508"/>
    <property type="gene ID" value="RchiOBHm_Chr7g0185011"/>
</dbReference>
<feature type="compositionally biased region" description="Basic and acidic residues" evidence="1">
    <location>
        <begin position="190"/>
        <end position="201"/>
    </location>
</feature>
<dbReference type="STRING" id="74649.A0A2P6P3K6"/>
<feature type="compositionally biased region" description="Basic and acidic residues" evidence="1">
    <location>
        <begin position="170"/>
        <end position="179"/>
    </location>
</feature>
<keyword evidence="2" id="KW-0472">Membrane</keyword>
<dbReference type="EMBL" id="PDCK01000045">
    <property type="protein sequence ID" value="PRQ16508.1"/>
    <property type="molecule type" value="Genomic_DNA"/>
</dbReference>
<evidence type="ECO:0000313" key="4">
    <source>
        <dbReference type="Proteomes" id="UP000238479"/>
    </source>
</evidence>
<dbReference type="Proteomes" id="UP000238479">
    <property type="component" value="Chromosome 7"/>
</dbReference>
<keyword evidence="4" id="KW-1185">Reference proteome</keyword>
<feature type="transmembrane region" description="Helical" evidence="2">
    <location>
        <begin position="443"/>
        <end position="463"/>
    </location>
</feature>
<name>A0A2P6P3K6_ROSCH</name>
<feature type="compositionally biased region" description="Polar residues" evidence="1">
    <location>
        <begin position="246"/>
        <end position="263"/>
    </location>
</feature>
<dbReference type="OMA" id="GWVGNME"/>
<proteinExistence type="predicted"/>
<gene>
    <name evidence="3" type="ORF">RchiOBHm_Chr7g0185011</name>
</gene>
<dbReference type="NCBIfam" id="TIGR01571">
    <property type="entry name" value="A_thal_Cys_rich"/>
    <property type="match status" value="2"/>
</dbReference>
<evidence type="ECO:0000256" key="1">
    <source>
        <dbReference type="SAM" id="MobiDB-lite"/>
    </source>
</evidence>
<keyword evidence="2" id="KW-0812">Transmembrane</keyword>
<dbReference type="AlphaFoldDB" id="A0A2P6P3K6"/>
<organism evidence="3 4">
    <name type="scientific">Rosa chinensis</name>
    <name type="common">China rose</name>
    <dbReference type="NCBI Taxonomy" id="74649"/>
    <lineage>
        <taxon>Eukaryota</taxon>
        <taxon>Viridiplantae</taxon>
        <taxon>Streptophyta</taxon>
        <taxon>Embryophyta</taxon>
        <taxon>Tracheophyta</taxon>
        <taxon>Spermatophyta</taxon>
        <taxon>Magnoliopsida</taxon>
        <taxon>eudicotyledons</taxon>
        <taxon>Gunneridae</taxon>
        <taxon>Pentapetalae</taxon>
        <taxon>rosids</taxon>
        <taxon>fabids</taxon>
        <taxon>Rosales</taxon>
        <taxon>Rosaceae</taxon>
        <taxon>Rosoideae</taxon>
        <taxon>Rosoideae incertae sedis</taxon>
        <taxon>Rosa</taxon>
    </lineage>
</organism>
<accession>A0A2P6P3K6</accession>
<dbReference type="InterPro" id="IPR006461">
    <property type="entry name" value="PLAC_motif_containing"/>
</dbReference>
<dbReference type="Pfam" id="PF04749">
    <property type="entry name" value="PLAC8"/>
    <property type="match status" value="2"/>
</dbReference>
<evidence type="ECO:0000313" key="3">
    <source>
        <dbReference type="EMBL" id="PRQ16508.1"/>
    </source>
</evidence>
<reference evidence="3 4" key="1">
    <citation type="journal article" date="2018" name="Nat. Genet.">
        <title>The Rosa genome provides new insights in the design of modern roses.</title>
        <authorList>
            <person name="Bendahmane M."/>
        </authorList>
    </citation>
    <scope>NUCLEOTIDE SEQUENCE [LARGE SCALE GENOMIC DNA]</scope>
    <source>
        <strain evidence="4">cv. Old Blush</strain>
    </source>
</reference>
<sequence>MQAPYGPQGTPMTMNMMNPIGTEAWKTGLFDCMDDPNNALITLFVPCLTFGQIAEVVDNGTTSCGTSALLYGLVGAFIGVPFIMSCTYRTKIRSKYGLVETPAPDWVTHLFCEPCSLCQEYRELNLRGLDPSIGWQGNVARAMQQQQPKMMTPPVNQMMSIGRPGVELMGRPEADHDHQASSSNQAFHQTDCEQHSEKPEHQVLPPNPTHCQTYVLGRPSGAENEDHHQQQEQVQPTEHIAPRNSPADSQETQANQTHQQEPQSPYHHNVHYYFPTPNPHHGTNLTLHNFPNQYAPRGQVPQFQAMPPGLRPYPTLYPSPPPPPPLYHSQPLNNYSGSQHVQQVVLHPPPAAYNYPSSSRNPQPCVNYNNFAATGIPMMQNVQYLPLLMPQSATGEGTTWKTGLFDCLLDPPNAIMTTLCPCWTFGQIAEIVDNGQTSCSCNALIYMVIWCFIMVPCLLSCTYRRKLRNKLDLPESPGPDCIIHCLCELCALCQEHRELELRGLDPSLGWVGNMEQLQRMQQKRQGTVVVPPMTQRMTGY</sequence>
<evidence type="ECO:0000256" key="2">
    <source>
        <dbReference type="SAM" id="Phobius"/>
    </source>
</evidence>
<comment type="caution">
    <text evidence="3">The sequence shown here is derived from an EMBL/GenBank/DDBJ whole genome shotgun (WGS) entry which is preliminary data.</text>
</comment>
<keyword evidence="2" id="KW-1133">Transmembrane helix</keyword>